<accession>A0AAV3YRE4</accession>
<evidence type="ECO:0000259" key="4">
    <source>
        <dbReference type="PROSITE" id="PS51767"/>
    </source>
</evidence>
<evidence type="ECO:0000313" key="5">
    <source>
        <dbReference type="EMBL" id="GFN84955.1"/>
    </source>
</evidence>
<feature type="compositionally biased region" description="Basic and acidic residues" evidence="3">
    <location>
        <begin position="48"/>
        <end position="67"/>
    </location>
</feature>
<comment type="caution">
    <text evidence="5">The sequence shown here is derived from an EMBL/GenBank/DDBJ whole genome shotgun (WGS) entry which is preliminary data.</text>
</comment>
<dbReference type="Pfam" id="PF00026">
    <property type="entry name" value="Asp"/>
    <property type="match status" value="1"/>
</dbReference>
<dbReference type="EMBL" id="BLXT01001350">
    <property type="protein sequence ID" value="GFN84955.1"/>
    <property type="molecule type" value="Genomic_DNA"/>
</dbReference>
<dbReference type="InterPro" id="IPR001461">
    <property type="entry name" value="Aspartic_peptidase_A1"/>
</dbReference>
<name>A0AAV3YRE4_9GAST</name>
<organism evidence="5 6">
    <name type="scientific">Plakobranchus ocellatus</name>
    <dbReference type="NCBI Taxonomy" id="259542"/>
    <lineage>
        <taxon>Eukaryota</taxon>
        <taxon>Metazoa</taxon>
        <taxon>Spiralia</taxon>
        <taxon>Lophotrochozoa</taxon>
        <taxon>Mollusca</taxon>
        <taxon>Gastropoda</taxon>
        <taxon>Heterobranchia</taxon>
        <taxon>Euthyneura</taxon>
        <taxon>Panpulmonata</taxon>
        <taxon>Sacoglossa</taxon>
        <taxon>Placobranchoidea</taxon>
        <taxon>Plakobranchidae</taxon>
        <taxon>Plakobranchus</taxon>
    </lineage>
</organism>
<evidence type="ECO:0000256" key="2">
    <source>
        <dbReference type="PIRSR" id="PIRSR601461-2"/>
    </source>
</evidence>
<dbReference type="InterPro" id="IPR021109">
    <property type="entry name" value="Peptidase_aspartic_dom_sf"/>
</dbReference>
<feature type="disulfide bond" evidence="2">
    <location>
        <begin position="344"/>
        <end position="381"/>
    </location>
</feature>
<evidence type="ECO:0000256" key="3">
    <source>
        <dbReference type="SAM" id="MobiDB-lite"/>
    </source>
</evidence>
<keyword evidence="6" id="KW-1185">Reference proteome</keyword>
<sequence>MHDICSIPVAQANRPIWRASNVPRQLPPLKQAMKPLHQLSKQPILPIRKTDEEPKTGPQRFQDRPMEPLHQFYPWPPQYLENDIEQRARSNRVTSKPRDIKLTNLNDVLFYGSIGIGTPEQRFNVTFSTASPTTWVPSIHSKPKDSELTTYNNQTSSTYIPNGVGFQASYGEGEVAGYRSQDNLNIAGLTARNQIFGEAIVASDFFRGTPNQGVLGLGFSDAEPTVFDNLADQGLLPAAVFSFYLSKHNSGDPDPVLTLGGTNPAYYVGDFTFADLTVPDSWQFKMDRVQLSSGTGIFNGWGCQAVVDSSTPLIIGPKEEVDVLNRKLGGTPFPGDPTMYELDCSEVDNLPDVEFIVNGKKLSLTNKDYVVTASESGRTVCYSGIMGSSWKQNESPVWILGLSFMKVYYTQFDKENYRIGFAKALTHRYALLNK</sequence>
<protein>
    <submittedName>
        <fullName evidence="5">Cathepsin d</fullName>
    </submittedName>
</protein>
<dbReference type="PANTHER" id="PTHR47966:SF51">
    <property type="entry name" value="BETA-SITE APP-CLEAVING ENZYME, ISOFORM A-RELATED"/>
    <property type="match status" value="1"/>
</dbReference>
<dbReference type="GO" id="GO:0006508">
    <property type="term" value="P:proteolysis"/>
    <property type="evidence" value="ECO:0007669"/>
    <property type="project" value="InterPro"/>
</dbReference>
<dbReference type="FunFam" id="2.40.70.10:FF:000044">
    <property type="entry name" value="Lysosomal aspartic protease"/>
    <property type="match status" value="1"/>
</dbReference>
<dbReference type="FunFam" id="2.40.70.10:FF:000008">
    <property type="entry name" value="Cathepsin D"/>
    <property type="match status" value="1"/>
</dbReference>
<dbReference type="Gene3D" id="2.40.70.10">
    <property type="entry name" value="Acid Proteases"/>
    <property type="match status" value="2"/>
</dbReference>
<keyword evidence="2" id="KW-1015">Disulfide bond</keyword>
<dbReference type="PROSITE" id="PS51767">
    <property type="entry name" value="PEPTIDASE_A1"/>
    <property type="match status" value="1"/>
</dbReference>
<reference evidence="5 6" key="1">
    <citation type="journal article" date="2021" name="Elife">
        <title>Chloroplast acquisition without the gene transfer in kleptoplastic sea slugs, Plakobranchus ocellatus.</title>
        <authorList>
            <person name="Maeda T."/>
            <person name="Takahashi S."/>
            <person name="Yoshida T."/>
            <person name="Shimamura S."/>
            <person name="Takaki Y."/>
            <person name="Nagai Y."/>
            <person name="Toyoda A."/>
            <person name="Suzuki Y."/>
            <person name="Arimoto A."/>
            <person name="Ishii H."/>
            <person name="Satoh N."/>
            <person name="Nishiyama T."/>
            <person name="Hasebe M."/>
            <person name="Maruyama T."/>
            <person name="Minagawa J."/>
            <person name="Obokata J."/>
            <person name="Shigenobu S."/>
        </authorList>
    </citation>
    <scope>NUCLEOTIDE SEQUENCE [LARGE SCALE GENOMIC DNA]</scope>
</reference>
<dbReference type="Proteomes" id="UP000735302">
    <property type="component" value="Unassembled WGS sequence"/>
</dbReference>
<feature type="region of interest" description="Disordered" evidence="3">
    <location>
        <begin position="40"/>
        <end position="68"/>
    </location>
</feature>
<dbReference type="AlphaFoldDB" id="A0AAV3YRE4"/>
<gene>
    <name evidence="5" type="ORF">PoB_001146100</name>
</gene>
<evidence type="ECO:0000313" key="6">
    <source>
        <dbReference type="Proteomes" id="UP000735302"/>
    </source>
</evidence>
<feature type="domain" description="Peptidase A1" evidence="4">
    <location>
        <begin position="110"/>
        <end position="422"/>
    </location>
</feature>
<dbReference type="PRINTS" id="PR00792">
    <property type="entry name" value="PEPSIN"/>
</dbReference>
<dbReference type="InterPro" id="IPR033121">
    <property type="entry name" value="PEPTIDASE_A1"/>
</dbReference>
<comment type="similarity">
    <text evidence="1">Belongs to the peptidase A1 family.</text>
</comment>
<dbReference type="SUPFAM" id="SSF50630">
    <property type="entry name" value="Acid proteases"/>
    <property type="match status" value="1"/>
</dbReference>
<proteinExistence type="inferred from homology"/>
<dbReference type="GO" id="GO:0004190">
    <property type="term" value="F:aspartic-type endopeptidase activity"/>
    <property type="evidence" value="ECO:0007669"/>
    <property type="project" value="InterPro"/>
</dbReference>
<evidence type="ECO:0000256" key="1">
    <source>
        <dbReference type="ARBA" id="ARBA00007447"/>
    </source>
</evidence>
<dbReference type="PANTHER" id="PTHR47966">
    <property type="entry name" value="BETA-SITE APP-CLEAVING ENZYME, ISOFORM A-RELATED"/>
    <property type="match status" value="1"/>
</dbReference>